<sequence>MLKIKDILVNHYTKPLGYDLDNHLRIEFSAETNQKASDVQKRLTISAHKPVYDSQWQQYDNNYFDFELELKPRTRYEITIFLKDNNTQTSKNSFFETGKMNEPFTAEWIGSQNKDIQNTLLKKSIDITKKVVNARLYISGLGVYEAFLNKKKIGNEFLAPGVTAYDKLAQIQTYDVTEMLNEKSQQELLISLGDGWYKGNFGFDGGKDCIYGDQQMAIVELHIAYDDGSSQIINTDASWQTSAGKITKSAIYYGEDFDDTKKITNWQPAIILQHSKEILHDRLSLPLKIKEYLPVKEIIRTPKGETVLDFGQNHAGWPEFYNHESAGKEIDLQMGEILQDGNFYRDNLREARAAFHYISNGEQKWVRPHFTYYGYRYVKVSDNSQPLRKDDFRAAVIYSDLEITGGIKTSNTKVNRLLQNVLWSQKSNFFDVPTDCPQRDERLGWSGDADIFASTAILNMNAYPFFKKYAKDMKIEQAAHNGMLTMYAPAMGNDNGGAAIWGDAATVIPWTAYQATADPAILRQNYSSMKAWVDWIGQATTTKNLWTGCFQFGDWLSLDGENPAIPSGKTDEDYIASIYYAYSSWIVAQAARILGNTADAQEYDRQAQAIKKAIRDEFITKNGRLAIDTQTAYALALHFDLVPEKQKKRVVNDLVQRLKKDHNHLQTGFIGTPFICQVLSENGEHKLATQIFLNEDFPSWLYEVNLGATTIWERWNSVLPDGSMNPEGMNSLNHYSIGAIMQWVYQQVLGLRKQTNGYQNVLFAPKFDYRLKKISGHYHSSYGDLKMAYQLEADDQHTIKVNLSIPFGQKVTVKLLRVKDKVEINGKQSSLPLELTNGDFTISYVPENSYIEYYNINMPVKELMSDAELVKQLRPINTVFDFLQDPDNLKKFGENSMVELNSLLPFINISDEDFNQIKKILDTTPVTSERKFLNERRSL</sequence>
<reference evidence="8 9" key="1">
    <citation type="submission" date="2014-12" db="EMBL/GenBank/DDBJ databases">
        <title>Comparative genomics of the lactic acid bacteria isolated from the honey bee gut.</title>
        <authorList>
            <person name="Ellegaard K.M."/>
            <person name="Tamarit D."/>
            <person name="Javelind E."/>
            <person name="Olofsson T."/>
            <person name="Andersson S.G."/>
            <person name="Vasquez A."/>
        </authorList>
    </citation>
    <scope>NUCLEOTIDE SEQUENCE [LARGE SCALE GENOMIC DNA]</scope>
    <source>
        <strain evidence="8 9">Biut2</strain>
    </source>
</reference>
<feature type="domain" description="Alpha-L-rhamnosidase C-terminal" evidence="7">
    <location>
        <begin position="750"/>
        <end position="821"/>
    </location>
</feature>
<dbReference type="PANTHER" id="PTHR33307:SF6">
    <property type="entry name" value="ALPHA-RHAMNOSIDASE (EUROFUNG)-RELATED"/>
    <property type="match status" value="1"/>
</dbReference>
<gene>
    <name evidence="8" type="ORF">JF76_08080</name>
</gene>
<evidence type="ECO:0000256" key="2">
    <source>
        <dbReference type="ARBA" id="ARBA00012652"/>
    </source>
</evidence>
<comment type="catalytic activity">
    <reaction evidence="1">
        <text>Hydrolysis of terminal non-reducing alpha-L-rhamnose residues in alpha-L-rhamnosides.</text>
        <dbReference type="EC" id="3.2.1.40"/>
    </reaction>
</comment>
<evidence type="ECO:0000256" key="1">
    <source>
        <dbReference type="ARBA" id="ARBA00001445"/>
    </source>
</evidence>
<dbReference type="InterPro" id="IPR035396">
    <property type="entry name" value="Bac_rhamnosid6H"/>
</dbReference>
<dbReference type="Pfam" id="PF05592">
    <property type="entry name" value="Bac_rhamnosid"/>
    <property type="match status" value="1"/>
</dbReference>
<dbReference type="InterPro" id="IPR008902">
    <property type="entry name" value="Rhamnosid_concanavalin"/>
</dbReference>
<feature type="domain" description="Alpha-L-rhamnosidase concanavalin-like" evidence="4">
    <location>
        <begin position="300"/>
        <end position="398"/>
    </location>
</feature>
<dbReference type="Pfam" id="PF08531">
    <property type="entry name" value="Bac_rhamnosid_N"/>
    <property type="match status" value="1"/>
</dbReference>
<dbReference type="AlphaFoldDB" id="A0A0F4LC57"/>
<evidence type="ECO:0000313" key="8">
    <source>
        <dbReference type="EMBL" id="KJY55864.1"/>
    </source>
</evidence>
<dbReference type="EC" id="3.2.1.40" evidence="2"/>
<protein>
    <recommendedName>
        <fullName evidence="2">alpha-L-rhamnosidase</fullName>
        <ecNumber evidence="2">3.2.1.40</ecNumber>
    </recommendedName>
</protein>
<dbReference type="InterPro" id="IPR016007">
    <property type="entry name" value="Alpha_rhamnosid"/>
</dbReference>
<dbReference type="SUPFAM" id="SSF48208">
    <property type="entry name" value="Six-hairpin glycosidases"/>
    <property type="match status" value="1"/>
</dbReference>
<dbReference type="EMBL" id="JXBY01000018">
    <property type="protein sequence ID" value="KJY55864.1"/>
    <property type="molecule type" value="Genomic_DNA"/>
</dbReference>
<dbReference type="Gene3D" id="2.60.420.10">
    <property type="entry name" value="Maltose phosphorylase, domain 3"/>
    <property type="match status" value="1"/>
</dbReference>
<feature type="domain" description="Bacterial alpha-L-rhamnosidase N-terminal" evidence="5">
    <location>
        <begin position="129"/>
        <end position="269"/>
    </location>
</feature>
<dbReference type="InterPro" id="IPR035398">
    <property type="entry name" value="Bac_rhamnosid_C"/>
</dbReference>
<dbReference type="RefSeq" id="WP_045927942.1">
    <property type="nucleotide sequence ID" value="NZ_JBHSZS010000009.1"/>
</dbReference>
<dbReference type="InterPro" id="IPR012341">
    <property type="entry name" value="6hp_glycosidase-like_sf"/>
</dbReference>
<dbReference type="GO" id="GO:0030596">
    <property type="term" value="F:alpha-L-rhamnosidase activity"/>
    <property type="evidence" value="ECO:0007669"/>
    <property type="project" value="UniProtKB-EC"/>
</dbReference>
<dbReference type="GO" id="GO:0005975">
    <property type="term" value="P:carbohydrate metabolic process"/>
    <property type="evidence" value="ECO:0007669"/>
    <property type="project" value="InterPro"/>
</dbReference>
<evidence type="ECO:0000259" key="4">
    <source>
        <dbReference type="Pfam" id="PF05592"/>
    </source>
</evidence>
<dbReference type="Proteomes" id="UP000033533">
    <property type="component" value="Unassembled WGS sequence"/>
</dbReference>
<evidence type="ECO:0000259" key="6">
    <source>
        <dbReference type="Pfam" id="PF17389"/>
    </source>
</evidence>
<evidence type="ECO:0000259" key="7">
    <source>
        <dbReference type="Pfam" id="PF17390"/>
    </source>
</evidence>
<evidence type="ECO:0000256" key="3">
    <source>
        <dbReference type="ARBA" id="ARBA00022801"/>
    </source>
</evidence>
<organism evidence="8 9">
    <name type="scientific">Lactobacillus kullabergensis</name>
    <dbReference type="NCBI Taxonomy" id="1218493"/>
    <lineage>
        <taxon>Bacteria</taxon>
        <taxon>Bacillati</taxon>
        <taxon>Bacillota</taxon>
        <taxon>Bacilli</taxon>
        <taxon>Lactobacillales</taxon>
        <taxon>Lactobacillaceae</taxon>
        <taxon>Lactobacillus</taxon>
    </lineage>
</organism>
<keyword evidence="3" id="KW-0378">Hydrolase</keyword>
<dbReference type="Pfam" id="PF17389">
    <property type="entry name" value="Bac_rhamnosid6H"/>
    <property type="match status" value="1"/>
</dbReference>
<dbReference type="OrthoDB" id="9761045at2"/>
<accession>A0A0F4LC57</accession>
<dbReference type="PIRSF" id="PIRSF010631">
    <property type="entry name" value="A-rhamnsds"/>
    <property type="match status" value="1"/>
</dbReference>
<dbReference type="PATRIC" id="fig|1218493.3.peg.854"/>
<name>A0A0F4LC57_9LACO</name>
<comment type="caution">
    <text evidence="8">The sequence shown here is derived from an EMBL/GenBank/DDBJ whole genome shotgun (WGS) entry which is preliminary data.</text>
</comment>
<evidence type="ECO:0000259" key="5">
    <source>
        <dbReference type="Pfam" id="PF08531"/>
    </source>
</evidence>
<feature type="domain" description="Alpha-L-rhamnosidase six-hairpin glycosidase" evidence="6">
    <location>
        <begin position="404"/>
        <end position="748"/>
    </location>
</feature>
<dbReference type="Pfam" id="PF17390">
    <property type="entry name" value="Bac_rhamnosid_C"/>
    <property type="match status" value="1"/>
</dbReference>
<evidence type="ECO:0000313" key="9">
    <source>
        <dbReference type="Proteomes" id="UP000033533"/>
    </source>
</evidence>
<dbReference type="PANTHER" id="PTHR33307">
    <property type="entry name" value="ALPHA-RHAMNOSIDASE (EUROFUNG)"/>
    <property type="match status" value="1"/>
</dbReference>
<dbReference type="Gene3D" id="2.60.120.260">
    <property type="entry name" value="Galactose-binding domain-like"/>
    <property type="match status" value="2"/>
</dbReference>
<dbReference type="InterPro" id="IPR013737">
    <property type="entry name" value="Bac_rhamnosid_N"/>
</dbReference>
<proteinExistence type="predicted"/>
<dbReference type="InterPro" id="IPR008928">
    <property type="entry name" value="6-hairpin_glycosidase_sf"/>
</dbReference>
<dbReference type="STRING" id="1218493.JF76_08080"/>
<dbReference type="Gene3D" id="1.50.10.10">
    <property type="match status" value="1"/>
</dbReference>
<dbReference type="HOGENOM" id="CLU_002926_0_1_9"/>